<keyword evidence="8" id="KW-0472">Membrane</keyword>
<sequence>MNQIELRNASFQYPNGFLANDDLNLIVKRGERVAIVGQNGAGKTTAVKMMNGLHKPCKGDVLVEGRNTKDYTTAQIARQVGYVFQNPDDQIFNQTVYAEIAYMPKYYKMAEKEVDKRVKEVAELLEIETYLKMNPFEIPYVTRKFVTIAAILATKPQYIILDEPTAGQDLTGIKVLTRVLEELEKIEIGVVTITHDMEFAANNFERVVAMANKKIIKDGNVRDIFSDDDILRQSKIKRPGIGQIADSIGLGKDILNAREFVKRYKEVTAP</sequence>
<dbReference type="InterPro" id="IPR050095">
    <property type="entry name" value="ECF_ABC_transporter_ATP-bd"/>
</dbReference>
<evidence type="ECO:0000259" key="9">
    <source>
        <dbReference type="PROSITE" id="PS50893"/>
    </source>
</evidence>
<dbReference type="SUPFAM" id="SSF52540">
    <property type="entry name" value="P-loop containing nucleoside triphosphate hydrolases"/>
    <property type="match status" value="1"/>
</dbReference>
<dbReference type="Proteomes" id="UP000295710">
    <property type="component" value="Unassembled WGS sequence"/>
</dbReference>
<gene>
    <name evidence="10" type="ORF">E1963_13080</name>
</gene>
<dbReference type="EMBL" id="SMMX01000011">
    <property type="protein sequence ID" value="TDA21086.1"/>
    <property type="molecule type" value="Genomic_DNA"/>
</dbReference>
<dbReference type="PANTHER" id="PTHR43553:SF24">
    <property type="entry name" value="ENERGY-COUPLING FACTOR TRANSPORTER ATP-BINDING PROTEIN ECFA1"/>
    <property type="match status" value="1"/>
</dbReference>
<dbReference type="InterPro" id="IPR027417">
    <property type="entry name" value="P-loop_NTPase"/>
</dbReference>
<evidence type="ECO:0000256" key="6">
    <source>
        <dbReference type="ARBA" id="ARBA00022840"/>
    </source>
</evidence>
<evidence type="ECO:0000256" key="7">
    <source>
        <dbReference type="ARBA" id="ARBA00022967"/>
    </source>
</evidence>
<evidence type="ECO:0000256" key="3">
    <source>
        <dbReference type="ARBA" id="ARBA00022448"/>
    </source>
</evidence>
<comment type="subcellular location">
    <subcellularLocation>
        <location evidence="1">Cell membrane</location>
        <topology evidence="1">Peripheral membrane protein</topology>
    </subcellularLocation>
</comment>
<dbReference type="GO" id="GO:0005524">
    <property type="term" value="F:ATP binding"/>
    <property type="evidence" value="ECO:0007669"/>
    <property type="project" value="UniProtKB-KW"/>
</dbReference>
<dbReference type="GO" id="GO:0016887">
    <property type="term" value="F:ATP hydrolysis activity"/>
    <property type="evidence" value="ECO:0007669"/>
    <property type="project" value="InterPro"/>
</dbReference>
<dbReference type="GO" id="GO:0042626">
    <property type="term" value="F:ATPase-coupled transmembrane transporter activity"/>
    <property type="evidence" value="ECO:0007669"/>
    <property type="project" value="TreeGrafter"/>
</dbReference>
<dbReference type="InterPro" id="IPR015856">
    <property type="entry name" value="ABC_transpr_CbiO/EcfA_su"/>
</dbReference>
<dbReference type="CDD" id="cd03225">
    <property type="entry name" value="ABC_cobalt_CbiO_domain1"/>
    <property type="match status" value="1"/>
</dbReference>
<keyword evidence="5" id="KW-0547">Nucleotide-binding</keyword>
<keyword evidence="3" id="KW-0813">Transport</keyword>
<comment type="caution">
    <text evidence="10">The sequence shown here is derived from an EMBL/GenBank/DDBJ whole genome shotgun (WGS) entry which is preliminary data.</text>
</comment>
<keyword evidence="4" id="KW-1003">Cell membrane</keyword>
<dbReference type="PROSITE" id="PS50893">
    <property type="entry name" value="ABC_TRANSPORTER_2"/>
    <property type="match status" value="1"/>
</dbReference>
<proteinExistence type="inferred from homology"/>
<evidence type="ECO:0000256" key="2">
    <source>
        <dbReference type="ARBA" id="ARBA00005417"/>
    </source>
</evidence>
<dbReference type="SMART" id="SM00382">
    <property type="entry name" value="AAA"/>
    <property type="match status" value="1"/>
</dbReference>
<reference evidence="10 11" key="1">
    <citation type="journal article" date="2016" name="Nat. Microbiol.">
        <title>The Mouse Intestinal Bacterial Collection (miBC) provides host-specific insight into cultured diversity and functional potential of the gut microbiota.</title>
        <authorList>
            <person name="Lagkouvardos I."/>
            <person name="Pukall R."/>
            <person name="Abt B."/>
            <person name="Foesel B.U."/>
            <person name="Meier-Kolthoff J.P."/>
            <person name="Kumar N."/>
            <person name="Bresciani A."/>
            <person name="Martinez I."/>
            <person name="Just S."/>
            <person name="Ziegler C."/>
            <person name="Brugiroux S."/>
            <person name="Garzetti D."/>
            <person name="Wenning M."/>
            <person name="Bui T.P."/>
            <person name="Wang J."/>
            <person name="Hugenholtz F."/>
            <person name="Plugge C.M."/>
            <person name="Peterson D.A."/>
            <person name="Hornef M.W."/>
            <person name="Baines J.F."/>
            <person name="Smidt H."/>
            <person name="Walter J."/>
            <person name="Kristiansen K."/>
            <person name="Nielsen H.B."/>
            <person name="Haller D."/>
            <person name="Overmann J."/>
            <person name="Stecher B."/>
            <person name="Clavel T."/>
        </authorList>
    </citation>
    <scope>NUCLEOTIDE SEQUENCE [LARGE SCALE GENOMIC DNA]</scope>
    <source>
        <strain evidence="10 11">DSM 28560</strain>
    </source>
</reference>
<dbReference type="GO" id="GO:0043190">
    <property type="term" value="C:ATP-binding cassette (ABC) transporter complex"/>
    <property type="evidence" value="ECO:0007669"/>
    <property type="project" value="TreeGrafter"/>
</dbReference>
<organism evidence="10 11">
    <name type="scientific">Extibacter muris</name>
    <dbReference type="NCBI Taxonomy" id="1796622"/>
    <lineage>
        <taxon>Bacteria</taxon>
        <taxon>Bacillati</taxon>
        <taxon>Bacillota</taxon>
        <taxon>Clostridia</taxon>
        <taxon>Lachnospirales</taxon>
        <taxon>Lachnospiraceae</taxon>
        <taxon>Extibacter</taxon>
    </lineage>
</organism>
<evidence type="ECO:0000313" key="11">
    <source>
        <dbReference type="Proteomes" id="UP000295710"/>
    </source>
</evidence>
<evidence type="ECO:0000256" key="1">
    <source>
        <dbReference type="ARBA" id="ARBA00004202"/>
    </source>
</evidence>
<dbReference type="InterPro" id="IPR003439">
    <property type="entry name" value="ABC_transporter-like_ATP-bd"/>
</dbReference>
<evidence type="ECO:0000256" key="5">
    <source>
        <dbReference type="ARBA" id="ARBA00022741"/>
    </source>
</evidence>
<evidence type="ECO:0000313" key="10">
    <source>
        <dbReference type="EMBL" id="TDA21086.1"/>
    </source>
</evidence>
<keyword evidence="11" id="KW-1185">Reference proteome</keyword>
<feature type="domain" description="ABC transporter" evidence="9">
    <location>
        <begin position="4"/>
        <end position="237"/>
    </location>
</feature>
<dbReference type="PANTHER" id="PTHR43553">
    <property type="entry name" value="HEAVY METAL TRANSPORTER"/>
    <property type="match status" value="1"/>
</dbReference>
<protein>
    <submittedName>
        <fullName evidence="10">Energy-coupling factor ABC transporter ATP-binding protein</fullName>
    </submittedName>
</protein>
<keyword evidence="6 10" id="KW-0067">ATP-binding</keyword>
<dbReference type="FunFam" id="3.40.50.300:FF:000224">
    <property type="entry name" value="Energy-coupling factor transporter ATP-binding protein EcfA"/>
    <property type="match status" value="1"/>
</dbReference>
<accession>A0A4R4FEH8</accession>
<evidence type="ECO:0000256" key="4">
    <source>
        <dbReference type="ARBA" id="ARBA00022475"/>
    </source>
</evidence>
<evidence type="ECO:0000256" key="8">
    <source>
        <dbReference type="ARBA" id="ARBA00023136"/>
    </source>
</evidence>
<dbReference type="AlphaFoldDB" id="A0A4R4FEH8"/>
<keyword evidence="7" id="KW-1278">Translocase</keyword>
<dbReference type="RefSeq" id="WP_132278644.1">
    <property type="nucleotide sequence ID" value="NZ_JAOBST010000018.1"/>
</dbReference>
<name>A0A4R4FEH8_9FIRM</name>
<dbReference type="InterPro" id="IPR003593">
    <property type="entry name" value="AAA+_ATPase"/>
</dbReference>
<comment type="similarity">
    <text evidence="2">Belongs to the ABC transporter superfamily.</text>
</comment>
<dbReference type="Pfam" id="PF00005">
    <property type="entry name" value="ABC_tran"/>
    <property type="match status" value="1"/>
</dbReference>
<dbReference type="Gene3D" id="3.40.50.300">
    <property type="entry name" value="P-loop containing nucleotide triphosphate hydrolases"/>
    <property type="match status" value="1"/>
</dbReference>